<organism evidence="2 3">
    <name type="scientific">Gaoshiqia sediminis</name>
    <dbReference type="NCBI Taxonomy" id="2986998"/>
    <lineage>
        <taxon>Bacteria</taxon>
        <taxon>Pseudomonadati</taxon>
        <taxon>Bacteroidota</taxon>
        <taxon>Bacteroidia</taxon>
        <taxon>Marinilabiliales</taxon>
        <taxon>Prolixibacteraceae</taxon>
        <taxon>Gaoshiqia</taxon>
    </lineage>
</organism>
<dbReference type="GO" id="GO:0003677">
    <property type="term" value="F:DNA binding"/>
    <property type="evidence" value="ECO:0007669"/>
    <property type="project" value="InterPro"/>
</dbReference>
<dbReference type="SUPFAM" id="SSF143422">
    <property type="entry name" value="Transposase IS200-like"/>
    <property type="match status" value="1"/>
</dbReference>
<evidence type="ECO:0000313" key="2">
    <source>
        <dbReference type="EMBL" id="MCW0484641.1"/>
    </source>
</evidence>
<dbReference type="GO" id="GO:0004803">
    <property type="term" value="F:transposase activity"/>
    <property type="evidence" value="ECO:0007669"/>
    <property type="project" value="InterPro"/>
</dbReference>
<sequence length="228" mass="26603">MQFEPTHVYHVYNRGNNSQQIFFSRENYLYFLHKIRTYVVPFADILAWCLMPNHFHLMLHVNRLEIPSDAPDDPATFSQRIRDDKPLIHKVISNHQVNPEKVNHPMAKTRNLNQSIAIVLRSYTRALQIQQKFTGSLFQHRTKAICLTEINGLTLAWFHSAFGAIINVPDSEKEYPQVCFNYIHNNPVSANLVKYPADWEFSSYPDYAGLRDGRLINRNRAKELGLHL</sequence>
<gene>
    <name evidence="2" type="ORF">N2K84_18045</name>
</gene>
<dbReference type="PANTHER" id="PTHR34322">
    <property type="entry name" value="TRANSPOSASE, Y1_TNP DOMAIN-CONTAINING"/>
    <property type="match status" value="1"/>
</dbReference>
<name>A0AA41Y738_9BACT</name>
<dbReference type="Proteomes" id="UP001163821">
    <property type="component" value="Unassembled WGS sequence"/>
</dbReference>
<dbReference type="SMART" id="SM01321">
    <property type="entry name" value="Y1_Tnp"/>
    <property type="match status" value="1"/>
</dbReference>
<evidence type="ECO:0000313" key="3">
    <source>
        <dbReference type="Proteomes" id="UP001163821"/>
    </source>
</evidence>
<dbReference type="EMBL" id="JAPAAF010000044">
    <property type="protein sequence ID" value="MCW0484641.1"/>
    <property type="molecule type" value="Genomic_DNA"/>
</dbReference>
<dbReference type="InterPro" id="IPR036515">
    <property type="entry name" value="Transposase_17_sf"/>
</dbReference>
<keyword evidence="3" id="KW-1185">Reference proteome</keyword>
<dbReference type="GO" id="GO:0006313">
    <property type="term" value="P:DNA transposition"/>
    <property type="evidence" value="ECO:0007669"/>
    <property type="project" value="InterPro"/>
</dbReference>
<dbReference type="AlphaFoldDB" id="A0AA41Y738"/>
<dbReference type="InterPro" id="IPR002686">
    <property type="entry name" value="Transposase_17"/>
</dbReference>
<reference evidence="2" key="1">
    <citation type="submission" date="2022-10" db="EMBL/GenBank/DDBJ databases">
        <title>Gaoshiqiia sediminis gen. nov., sp. nov., isolated from coastal sediment.</title>
        <authorList>
            <person name="Yu W.X."/>
            <person name="Mu D.S."/>
            <person name="Du J.Z."/>
            <person name="Liang Y.Q."/>
        </authorList>
    </citation>
    <scope>NUCLEOTIDE SEQUENCE</scope>
    <source>
        <strain evidence="2">A06</strain>
    </source>
</reference>
<dbReference type="RefSeq" id="WP_282593233.1">
    <property type="nucleotide sequence ID" value="NZ_JAPAAF010000044.1"/>
</dbReference>
<proteinExistence type="predicted"/>
<dbReference type="Gene3D" id="3.30.70.1290">
    <property type="entry name" value="Transposase IS200-like"/>
    <property type="match status" value="1"/>
</dbReference>
<accession>A0AA41Y738</accession>
<dbReference type="PANTHER" id="PTHR34322:SF2">
    <property type="entry name" value="TRANSPOSASE IS200-LIKE DOMAIN-CONTAINING PROTEIN"/>
    <property type="match status" value="1"/>
</dbReference>
<protein>
    <recommendedName>
        <fullName evidence="1">Transposase IS200-like domain-containing protein</fullName>
    </recommendedName>
</protein>
<comment type="caution">
    <text evidence="2">The sequence shown here is derived from an EMBL/GenBank/DDBJ whole genome shotgun (WGS) entry which is preliminary data.</text>
</comment>
<feature type="domain" description="Transposase IS200-like" evidence="1">
    <location>
        <begin position="4"/>
        <end position="151"/>
    </location>
</feature>
<evidence type="ECO:0000259" key="1">
    <source>
        <dbReference type="SMART" id="SM01321"/>
    </source>
</evidence>